<dbReference type="InterPro" id="IPR035810">
    <property type="entry name" value="PEBP_euk"/>
</dbReference>
<sequence length="202" mass="22452">MMLSILTIFAILRVTVGDHELTTAKARFEEHKVVPDVVPVAPPTTVEVDYGNGVSLHLGNVLTPTQVKSPPKSLSWEAEPGALYTLLMTDPDAPSRENRTISEVKHWLVVNIPGTAVNQGEEIAGYRGSGPPKNTGLHRYVVLVYKQPTRLEITEKRVPSSSRENRYKWSASKFAAQYNLGDPYAGNFYQAEWDSYVDTIPK</sequence>
<keyword evidence="2" id="KW-0732">Signal</keyword>
<feature type="signal peptide" evidence="2">
    <location>
        <begin position="1"/>
        <end position="17"/>
    </location>
</feature>
<dbReference type="PROSITE" id="PS01220">
    <property type="entry name" value="PBP"/>
    <property type="match status" value="1"/>
</dbReference>
<dbReference type="SUPFAM" id="SSF49777">
    <property type="entry name" value="PEBP-like"/>
    <property type="match status" value="1"/>
</dbReference>
<dbReference type="InterPro" id="IPR036610">
    <property type="entry name" value="PEBP-like_sf"/>
</dbReference>
<organism evidence="3 4">
    <name type="scientific">Galendromus occidentalis</name>
    <name type="common">western predatory mite</name>
    <dbReference type="NCBI Taxonomy" id="34638"/>
    <lineage>
        <taxon>Eukaryota</taxon>
        <taxon>Metazoa</taxon>
        <taxon>Ecdysozoa</taxon>
        <taxon>Arthropoda</taxon>
        <taxon>Chelicerata</taxon>
        <taxon>Arachnida</taxon>
        <taxon>Acari</taxon>
        <taxon>Parasitiformes</taxon>
        <taxon>Mesostigmata</taxon>
        <taxon>Gamasina</taxon>
        <taxon>Phytoseioidea</taxon>
        <taxon>Phytoseiidae</taxon>
        <taxon>Typhlodrominae</taxon>
        <taxon>Galendromus</taxon>
    </lineage>
</organism>
<dbReference type="CDD" id="cd00866">
    <property type="entry name" value="PEBP_euk"/>
    <property type="match status" value="1"/>
</dbReference>
<dbReference type="Pfam" id="PF01161">
    <property type="entry name" value="PBP"/>
    <property type="match status" value="1"/>
</dbReference>
<dbReference type="PANTHER" id="PTHR11362:SF82">
    <property type="entry name" value="PHOSPHATIDYLETHANOLAMINE-BINDING PROTEIN 4"/>
    <property type="match status" value="1"/>
</dbReference>
<dbReference type="AlphaFoldDB" id="A0AAJ7L6E8"/>
<name>A0AAJ7L6E8_9ACAR</name>
<feature type="chain" id="PRO_5042546779" evidence="2">
    <location>
        <begin position="18"/>
        <end position="202"/>
    </location>
</feature>
<evidence type="ECO:0000256" key="2">
    <source>
        <dbReference type="SAM" id="SignalP"/>
    </source>
</evidence>
<evidence type="ECO:0000313" key="3">
    <source>
        <dbReference type="Proteomes" id="UP000694867"/>
    </source>
</evidence>
<evidence type="ECO:0000313" key="4">
    <source>
        <dbReference type="RefSeq" id="XP_018497248.1"/>
    </source>
</evidence>
<proteinExistence type="inferred from homology"/>
<gene>
    <name evidence="4" type="primary">LOC100909053</name>
</gene>
<keyword evidence="3" id="KW-1185">Reference proteome</keyword>
<dbReference type="KEGG" id="goe:100909053"/>
<dbReference type="GeneID" id="100909053"/>
<dbReference type="RefSeq" id="XP_018497248.1">
    <property type="nucleotide sequence ID" value="XM_018641732.1"/>
</dbReference>
<dbReference type="Proteomes" id="UP000694867">
    <property type="component" value="Unplaced"/>
</dbReference>
<dbReference type="Gene3D" id="3.90.280.10">
    <property type="entry name" value="PEBP-like"/>
    <property type="match status" value="1"/>
</dbReference>
<evidence type="ECO:0000256" key="1">
    <source>
        <dbReference type="ARBA" id="ARBA00007091"/>
    </source>
</evidence>
<dbReference type="InterPro" id="IPR001858">
    <property type="entry name" value="Phosphatidylethanolamine-bd_CS"/>
</dbReference>
<dbReference type="InterPro" id="IPR008914">
    <property type="entry name" value="PEBP"/>
</dbReference>
<reference evidence="4" key="1">
    <citation type="submission" date="2025-08" db="UniProtKB">
        <authorList>
            <consortium name="RefSeq"/>
        </authorList>
    </citation>
    <scope>IDENTIFICATION</scope>
</reference>
<accession>A0AAJ7L6E8</accession>
<dbReference type="PANTHER" id="PTHR11362">
    <property type="entry name" value="PHOSPHATIDYLETHANOLAMINE-BINDING PROTEIN"/>
    <property type="match status" value="1"/>
</dbReference>
<comment type="similarity">
    <text evidence="1">Belongs to the phosphatidylethanolamine-binding protein family.</text>
</comment>
<protein>
    <submittedName>
        <fullName evidence="4">Protein D3</fullName>
    </submittedName>
</protein>